<reference evidence="1" key="1">
    <citation type="journal article" date="2012" name="PLoS ONE">
        <title>Gene sets for utilization of primary and secondary nutrition supplies in the distal gut of endangered iberian lynx.</title>
        <authorList>
            <person name="Alcaide M."/>
            <person name="Messina E."/>
            <person name="Richter M."/>
            <person name="Bargiela R."/>
            <person name="Peplies J."/>
            <person name="Huws S.A."/>
            <person name="Newbold C.J."/>
            <person name="Golyshin P.N."/>
            <person name="Simon M.A."/>
            <person name="Lopez G."/>
            <person name="Yakimov M.M."/>
            <person name="Ferrer M."/>
        </authorList>
    </citation>
    <scope>NUCLEOTIDE SEQUENCE</scope>
</reference>
<organism evidence="1">
    <name type="scientific">gut metagenome</name>
    <dbReference type="NCBI Taxonomy" id="749906"/>
    <lineage>
        <taxon>unclassified sequences</taxon>
        <taxon>metagenomes</taxon>
        <taxon>organismal metagenomes</taxon>
    </lineage>
</organism>
<dbReference type="InterPro" id="IPR029063">
    <property type="entry name" value="SAM-dependent_MTases_sf"/>
</dbReference>
<comment type="caution">
    <text evidence="1">The sequence shown here is derived from an EMBL/GenBank/DDBJ whole genome shotgun (WGS) entry which is preliminary data.</text>
</comment>
<dbReference type="GO" id="GO:0008168">
    <property type="term" value="F:methyltransferase activity"/>
    <property type="evidence" value="ECO:0007669"/>
    <property type="project" value="UniProtKB-KW"/>
</dbReference>
<dbReference type="AlphaFoldDB" id="J9G1X0"/>
<keyword evidence="1" id="KW-0808">Transferase</keyword>
<name>J9G1X0_9ZZZZ</name>
<proteinExistence type="predicted"/>
<protein>
    <submittedName>
        <fullName evidence="1">Methyltransferase, FkbM family</fullName>
    </submittedName>
</protein>
<accession>J9G1X0</accession>
<dbReference type="SUPFAM" id="SSF53335">
    <property type="entry name" value="S-adenosyl-L-methionine-dependent methyltransferases"/>
    <property type="match status" value="1"/>
</dbReference>
<keyword evidence="1" id="KW-0489">Methyltransferase</keyword>
<sequence length="108" mass="12318">MAVSGVFASDEFVRGQQFRGYKVEKYAELVARLGRDILIVIAFASERPEVLARFKELAAKHDVVAPHLPLFKEAELVSRAWLQRYAAELQLVYDKLADDISRKVLLTR</sequence>
<evidence type="ECO:0000313" key="1">
    <source>
        <dbReference type="EMBL" id="EJX01212.1"/>
    </source>
</evidence>
<dbReference type="EMBL" id="AMCI01003048">
    <property type="protein sequence ID" value="EJX01212.1"/>
    <property type="molecule type" value="Genomic_DNA"/>
</dbReference>
<gene>
    <name evidence="1" type="ORF">EVA_10682</name>
</gene>
<dbReference type="GO" id="GO:0032259">
    <property type="term" value="P:methylation"/>
    <property type="evidence" value="ECO:0007669"/>
    <property type="project" value="UniProtKB-KW"/>
</dbReference>